<organism evidence="4 5">
    <name type="scientific">Periconia macrospinosa</name>
    <dbReference type="NCBI Taxonomy" id="97972"/>
    <lineage>
        <taxon>Eukaryota</taxon>
        <taxon>Fungi</taxon>
        <taxon>Dikarya</taxon>
        <taxon>Ascomycota</taxon>
        <taxon>Pezizomycotina</taxon>
        <taxon>Dothideomycetes</taxon>
        <taxon>Pleosporomycetidae</taxon>
        <taxon>Pleosporales</taxon>
        <taxon>Massarineae</taxon>
        <taxon>Periconiaceae</taxon>
        <taxon>Periconia</taxon>
    </lineage>
</organism>
<dbReference type="GO" id="GO:0044550">
    <property type="term" value="P:secondary metabolite biosynthetic process"/>
    <property type="evidence" value="ECO:0007669"/>
    <property type="project" value="TreeGrafter"/>
</dbReference>
<dbReference type="InterPro" id="IPR050593">
    <property type="entry name" value="LovG"/>
</dbReference>
<sequence length="288" mass="31381">MPSSATPPPGSKIPTEIPDSKPLPRLLCLHGGGVNAAIFEAQARSLIRHLQHSFRLVWADGPFLCDPHPDVIHVYGTYGPFRRWLRWLPTHPETDADSCIEEIGYSICTAMEDDDRAGGRGEWVGLMGFSQGAKLSASLLLEQQAREEHARKEGRDDIGTGPIGIPGVEWKFGVLLAGRAPMSNLNPGLLKTKALVSAADISEGFRFVGEVDADAVLRVPTIHVHGMADPGLILHQKLLEEYCEAGSTTLIEWDGAHRVPIKSKDVEPVVGAIYDVAEKYNVKVTRTV</sequence>
<feature type="domain" description="Serine hydrolase" evidence="3">
    <location>
        <begin position="24"/>
        <end position="268"/>
    </location>
</feature>
<proteinExistence type="inferred from homology"/>
<dbReference type="Proteomes" id="UP000244855">
    <property type="component" value="Unassembled WGS sequence"/>
</dbReference>
<evidence type="ECO:0000256" key="1">
    <source>
        <dbReference type="ARBA" id="ARBA00005863"/>
    </source>
</evidence>
<dbReference type="Pfam" id="PF03959">
    <property type="entry name" value="FSH1"/>
    <property type="match status" value="1"/>
</dbReference>
<dbReference type="GO" id="GO:0005737">
    <property type="term" value="C:cytoplasm"/>
    <property type="evidence" value="ECO:0007669"/>
    <property type="project" value="TreeGrafter"/>
</dbReference>
<reference evidence="4 5" key="1">
    <citation type="journal article" date="2018" name="Sci. Rep.">
        <title>Comparative genomics provides insights into the lifestyle and reveals functional heterogeneity of dark septate endophytic fungi.</title>
        <authorList>
            <person name="Knapp D.G."/>
            <person name="Nemeth J.B."/>
            <person name="Barry K."/>
            <person name="Hainaut M."/>
            <person name="Henrissat B."/>
            <person name="Johnson J."/>
            <person name="Kuo A."/>
            <person name="Lim J.H.P."/>
            <person name="Lipzen A."/>
            <person name="Nolan M."/>
            <person name="Ohm R.A."/>
            <person name="Tamas L."/>
            <person name="Grigoriev I.V."/>
            <person name="Spatafora J.W."/>
            <person name="Nagy L.G."/>
            <person name="Kovacs G.M."/>
        </authorList>
    </citation>
    <scope>NUCLEOTIDE SEQUENCE [LARGE SCALE GENOMIC DNA]</scope>
    <source>
        <strain evidence="4 5">DSE2036</strain>
    </source>
</reference>
<dbReference type="STRING" id="97972.A0A2V1DX04"/>
<comment type="similarity">
    <text evidence="1">Belongs to the LovG family.</text>
</comment>
<evidence type="ECO:0000259" key="3">
    <source>
        <dbReference type="Pfam" id="PF03959"/>
    </source>
</evidence>
<dbReference type="GO" id="GO:0016787">
    <property type="term" value="F:hydrolase activity"/>
    <property type="evidence" value="ECO:0007669"/>
    <property type="project" value="UniProtKB-KW"/>
</dbReference>
<dbReference type="EMBL" id="KZ805342">
    <property type="protein sequence ID" value="PVI02462.1"/>
    <property type="molecule type" value="Genomic_DNA"/>
</dbReference>
<dbReference type="OrthoDB" id="414698at2759"/>
<evidence type="ECO:0000256" key="2">
    <source>
        <dbReference type="ARBA" id="ARBA00022801"/>
    </source>
</evidence>
<protein>
    <submittedName>
        <fullName evidence="4">Citrinin biosynthesis oxidoreductase-like protein CtnB</fullName>
    </submittedName>
</protein>
<dbReference type="SUPFAM" id="SSF53474">
    <property type="entry name" value="alpha/beta-Hydrolases"/>
    <property type="match status" value="1"/>
</dbReference>
<keyword evidence="2" id="KW-0378">Hydrolase</keyword>
<dbReference type="PANTHER" id="PTHR48070:SF3">
    <property type="entry name" value="ESTERASE DBAE-RELATED"/>
    <property type="match status" value="1"/>
</dbReference>
<gene>
    <name evidence="4" type="ORF">DM02DRAFT_301117</name>
</gene>
<dbReference type="GO" id="GO:0005634">
    <property type="term" value="C:nucleus"/>
    <property type="evidence" value="ECO:0007669"/>
    <property type="project" value="TreeGrafter"/>
</dbReference>
<accession>A0A2V1DX04</accession>
<dbReference type="InterPro" id="IPR029058">
    <property type="entry name" value="AB_hydrolase_fold"/>
</dbReference>
<evidence type="ECO:0000313" key="4">
    <source>
        <dbReference type="EMBL" id="PVI02462.1"/>
    </source>
</evidence>
<dbReference type="AlphaFoldDB" id="A0A2V1DX04"/>
<dbReference type="PANTHER" id="PTHR48070">
    <property type="entry name" value="ESTERASE OVCA2"/>
    <property type="match status" value="1"/>
</dbReference>
<keyword evidence="5" id="KW-1185">Reference proteome</keyword>
<name>A0A2V1DX04_9PLEO</name>
<dbReference type="InterPro" id="IPR005645">
    <property type="entry name" value="FSH-like_dom"/>
</dbReference>
<dbReference type="Gene3D" id="3.40.50.1820">
    <property type="entry name" value="alpha/beta hydrolase"/>
    <property type="match status" value="1"/>
</dbReference>
<evidence type="ECO:0000313" key="5">
    <source>
        <dbReference type="Proteomes" id="UP000244855"/>
    </source>
</evidence>